<protein>
    <recommendedName>
        <fullName evidence="5 8">Aldose 1-epimerase</fullName>
        <ecNumber evidence="4 8">5.1.3.3</ecNumber>
    </recommendedName>
</protein>
<feature type="binding site" evidence="11">
    <location>
        <begin position="191"/>
        <end position="193"/>
    </location>
    <ligand>
        <name>beta-D-galactose</name>
        <dbReference type="ChEBI" id="CHEBI:27667"/>
    </ligand>
</feature>
<dbReference type="EMBL" id="NFIE01000001">
    <property type="protein sequence ID" value="OUN89870.1"/>
    <property type="molecule type" value="Genomic_DNA"/>
</dbReference>
<comment type="similarity">
    <text evidence="3 8">Belongs to the aldose epimerase family.</text>
</comment>
<dbReference type="Proteomes" id="UP000195781">
    <property type="component" value="Unassembled WGS sequence"/>
</dbReference>
<dbReference type="PIRSF" id="PIRSF005096">
    <property type="entry name" value="GALM"/>
    <property type="match status" value="1"/>
</dbReference>
<dbReference type="PANTHER" id="PTHR10091">
    <property type="entry name" value="ALDOSE-1-EPIMERASE"/>
    <property type="match status" value="1"/>
</dbReference>
<feature type="active site" description="Proton donor" evidence="9">
    <location>
        <position position="191"/>
    </location>
</feature>
<reference evidence="13" key="1">
    <citation type="submission" date="2017-04" db="EMBL/GenBank/DDBJ databases">
        <title>Function of individual gut microbiota members based on whole genome sequencing of pure cultures obtained from chicken caecum.</title>
        <authorList>
            <person name="Medvecky M."/>
            <person name="Cejkova D."/>
            <person name="Polansky O."/>
            <person name="Karasova D."/>
            <person name="Kubasova T."/>
            <person name="Cizek A."/>
            <person name="Rychlik I."/>
        </authorList>
    </citation>
    <scope>NUCLEOTIDE SEQUENCE [LARGE SCALE GENOMIC DNA]</scope>
    <source>
        <strain evidence="13">An5</strain>
    </source>
</reference>
<keyword evidence="13" id="KW-1185">Reference proteome</keyword>
<dbReference type="PANTHER" id="PTHR10091:SF0">
    <property type="entry name" value="GALACTOSE MUTAROTASE"/>
    <property type="match status" value="1"/>
</dbReference>
<dbReference type="RefSeq" id="WP_094334751.1">
    <property type="nucleotide sequence ID" value="NZ_NFIE01000001.1"/>
</dbReference>
<evidence type="ECO:0000313" key="12">
    <source>
        <dbReference type="EMBL" id="OUN89870.1"/>
    </source>
</evidence>
<keyword evidence="7 8" id="KW-0119">Carbohydrate metabolism</keyword>
<evidence type="ECO:0000256" key="11">
    <source>
        <dbReference type="PIRSR" id="PIRSR005096-3"/>
    </source>
</evidence>
<evidence type="ECO:0000256" key="10">
    <source>
        <dbReference type="PIRSR" id="PIRSR005096-2"/>
    </source>
</evidence>
<proteinExistence type="inferred from homology"/>
<dbReference type="InterPro" id="IPR047215">
    <property type="entry name" value="Galactose_mutarotase-like"/>
</dbReference>
<dbReference type="PROSITE" id="PS00545">
    <property type="entry name" value="ALDOSE_1_EPIMERASE"/>
    <property type="match status" value="1"/>
</dbReference>
<dbReference type="Gene3D" id="2.70.98.10">
    <property type="match status" value="1"/>
</dbReference>
<dbReference type="CDD" id="cd09019">
    <property type="entry name" value="galactose_mutarotase_like"/>
    <property type="match status" value="1"/>
</dbReference>
<evidence type="ECO:0000256" key="4">
    <source>
        <dbReference type="ARBA" id="ARBA00013185"/>
    </source>
</evidence>
<evidence type="ECO:0000256" key="5">
    <source>
        <dbReference type="ARBA" id="ARBA00014165"/>
    </source>
</evidence>
<dbReference type="GO" id="GO:0004034">
    <property type="term" value="F:aldose 1-epimerase activity"/>
    <property type="evidence" value="ECO:0007669"/>
    <property type="project" value="UniProtKB-EC"/>
</dbReference>
<evidence type="ECO:0000256" key="6">
    <source>
        <dbReference type="ARBA" id="ARBA00023235"/>
    </source>
</evidence>
<dbReference type="InterPro" id="IPR011013">
    <property type="entry name" value="Gal_mutarotase_sf_dom"/>
</dbReference>
<dbReference type="AlphaFoldDB" id="A0A1Y3Y6C2"/>
<evidence type="ECO:0000256" key="2">
    <source>
        <dbReference type="ARBA" id="ARBA00005028"/>
    </source>
</evidence>
<sequence length="376" mass="39978">MVEKRSFGSFGPEVPLGTGRGQRAAHLYILSNDALTVRLSDLGAAIVGIDAPDGTGELADVVLGFDEAAAYYPDSQGTYFGATVGPSANRVEGATVAIEGATYRLPANEGANNLHTDAVRGLHAQLWHAEADEARDRVTFTLELAPGEPGSDLELPGRRAFSVTYELDGHCLRMTYEAATDAPTFINLTNHSYFNLAGQASGSVAAQELAVFAERFLPIDGASIPTGELRPVAGTPFDFRAPKAIGRDIEAADEQLERGHGYDHCFCIDGYEPDDGTGGLPEPRLAARALDPASGRGMELWTTLPGLQLYTGNFIGGVAGKGGHVYEDRGGFALEPEFYPASPSHPAFPSAIFRPGRPYRAVTEYRFFTAEPVPGA</sequence>
<dbReference type="InterPro" id="IPR018052">
    <property type="entry name" value="Ald1_epimerase_CS"/>
</dbReference>
<evidence type="ECO:0000313" key="13">
    <source>
        <dbReference type="Proteomes" id="UP000195781"/>
    </source>
</evidence>
<dbReference type="NCBIfam" id="NF008277">
    <property type="entry name" value="PRK11055.1"/>
    <property type="match status" value="1"/>
</dbReference>
<dbReference type="InterPro" id="IPR014718">
    <property type="entry name" value="GH-type_carb-bd"/>
</dbReference>
<accession>A0A1Y3Y6C2</accession>
<dbReference type="OrthoDB" id="9779408at2"/>
<dbReference type="GO" id="GO:0030246">
    <property type="term" value="F:carbohydrate binding"/>
    <property type="evidence" value="ECO:0007669"/>
    <property type="project" value="InterPro"/>
</dbReference>
<evidence type="ECO:0000256" key="8">
    <source>
        <dbReference type="PIRNR" id="PIRNR005096"/>
    </source>
</evidence>
<organism evidence="12 13">
    <name type="scientific">[Collinsella] massiliensis</name>
    <dbReference type="NCBI Taxonomy" id="1232426"/>
    <lineage>
        <taxon>Bacteria</taxon>
        <taxon>Bacillati</taxon>
        <taxon>Actinomycetota</taxon>
        <taxon>Coriobacteriia</taxon>
        <taxon>Coriobacteriales</taxon>
        <taxon>Coriobacteriaceae</taxon>
        <taxon>Enorma</taxon>
    </lineage>
</organism>
<comment type="caution">
    <text evidence="12">The sequence shown here is derived from an EMBL/GenBank/DDBJ whole genome shotgun (WGS) entry which is preliminary data.</text>
</comment>
<dbReference type="UniPathway" id="UPA00242"/>
<comment type="catalytic activity">
    <reaction evidence="1 8">
        <text>alpha-D-glucose = beta-D-glucose</text>
        <dbReference type="Rhea" id="RHEA:10264"/>
        <dbReference type="ChEBI" id="CHEBI:15903"/>
        <dbReference type="ChEBI" id="CHEBI:17925"/>
        <dbReference type="EC" id="5.1.3.3"/>
    </reaction>
</comment>
<feature type="binding site" evidence="10">
    <location>
        <position position="263"/>
    </location>
    <ligand>
        <name>beta-D-galactose</name>
        <dbReference type="ChEBI" id="CHEBI:27667"/>
    </ligand>
</feature>
<dbReference type="GO" id="GO:0006006">
    <property type="term" value="P:glucose metabolic process"/>
    <property type="evidence" value="ECO:0007669"/>
    <property type="project" value="TreeGrafter"/>
</dbReference>
<evidence type="ECO:0000256" key="1">
    <source>
        <dbReference type="ARBA" id="ARBA00001614"/>
    </source>
</evidence>
<dbReference type="InterPro" id="IPR015443">
    <property type="entry name" value="Aldose_1-epimerase"/>
</dbReference>
<dbReference type="EC" id="5.1.3.3" evidence="4 8"/>
<name>A0A1Y3Y6C2_9ACTN</name>
<evidence type="ECO:0000256" key="3">
    <source>
        <dbReference type="ARBA" id="ARBA00006206"/>
    </source>
</evidence>
<gene>
    <name evidence="12" type="ORF">B5G02_00510</name>
</gene>
<evidence type="ECO:0000256" key="7">
    <source>
        <dbReference type="ARBA" id="ARBA00023277"/>
    </source>
</evidence>
<feature type="active site" description="Proton acceptor" evidence="9">
    <location>
        <position position="335"/>
    </location>
</feature>
<evidence type="ECO:0000256" key="9">
    <source>
        <dbReference type="PIRSR" id="PIRSR005096-1"/>
    </source>
</evidence>
<dbReference type="Pfam" id="PF01263">
    <property type="entry name" value="Aldose_epim"/>
    <property type="match status" value="1"/>
</dbReference>
<comment type="pathway">
    <text evidence="2 8">Carbohydrate metabolism; hexose metabolism.</text>
</comment>
<keyword evidence="6 8" id="KW-0413">Isomerase</keyword>
<dbReference type="GO" id="GO:0033499">
    <property type="term" value="P:galactose catabolic process via UDP-galactose, Leloir pathway"/>
    <property type="evidence" value="ECO:0007669"/>
    <property type="project" value="TreeGrafter"/>
</dbReference>
<feature type="binding site" evidence="11">
    <location>
        <begin position="89"/>
        <end position="90"/>
    </location>
    <ligand>
        <name>beta-D-galactose</name>
        <dbReference type="ChEBI" id="CHEBI:27667"/>
    </ligand>
</feature>
<dbReference type="InterPro" id="IPR008183">
    <property type="entry name" value="Aldose_1/G6P_1-epimerase"/>
</dbReference>
<dbReference type="SUPFAM" id="SSF74650">
    <property type="entry name" value="Galactose mutarotase-like"/>
    <property type="match status" value="1"/>
</dbReference>